<keyword evidence="2" id="KW-0813">Transport</keyword>
<dbReference type="EMBL" id="BJMM01000004">
    <property type="protein sequence ID" value="GEB48917.1"/>
    <property type="molecule type" value="Genomic_DNA"/>
</dbReference>
<sequence>MGLPRLMASGLTFSEPGHSRLTGVSLAVSAGEQVGLVGGMEAGRSTFLNILTGQLRPTFGIFKINETIVRGDGPPPGLVGTAVPEETMEPGLSGREWLARVAWRAGLDEPAAGRWLSRLLWRTGLSAFSLTRLGCYPPGARKLLSLAAASAGSPPVIVLDEPASGLTGPHLAILRRLINTWCAEGSAVLVGAERRDVAALGCHRLYIMESGTVVASGTQHQLYGTDVLPPQHLMPVRVPASGAGGALDVRGMH</sequence>
<dbReference type="AlphaFoldDB" id="A0A4Y3QW69"/>
<dbReference type="SUPFAM" id="SSF52540">
    <property type="entry name" value="P-loop containing nucleoside triphosphate hydrolases"/>
    <property type="match status" value="1"/>
</dbReference>
<name>A0A4Y3QW69_STRCI</name>
<evidence type="ECO:0000256" key="2">
    <source>
        <dbReference type="ARBA" id="ARBA00022448"/>
    </source>
</evidence>
<dbReference type="Gene3D" id="3.40.50.300">
    <property type="entry name" value="P-loop containing nucleotide triphosphate hydrolases"/>
    <property type="match status" value="1"/>
</dbReference>
<evidence type="ECO:0000313" key="4">
    <source>
        <dbReference type="EMBL" id="GEB48917.1"/>
    </source>
</evidence>
<evidence type="ECO:0000259" key="3">
    <source>
        <dbReference type="PROSITE" id="PS50893"/>
    </source>
</evidence>
<keyword evidence="5" id="KW-1185">Reference proteome</keyword>
<dbReference type="Pfam" id="PF00005">
    <property type="entry name" value="ABC_tran"/>
    <property type="match status" value="1"/>
</dbReference>
<dbReference type="InterPro" id="IPR027417">
    <property type="entry name" value="P-loop_NTPase"/>
</dbReference>
<dbReference type="Proteomes" id="UP000319210">
    <property type="component" value="Unassembled WGS sequence"/>
</dbReference>
<evidence type="ECO:0000313" key="5">
    <source>
        <dbReference type="Proteomes" id="UP000319210"/>
    </source>
</evidence>
<dbReference type="GO" id="GO:0005524">
    <property type="term" value="F:ATP binding"/>
    <property type="evidence" value="ECO:0007669"/>
    <property type="project" value="InterPro"/>
</dbReference>
<protein>
    <recommendedName>
        <fullName evidence="3">ABC transporter domain-containing protein</fullName>
    </recommendedName>
</protein>
<dbReference type="PROSITE" id="PS50893">
    <property type="entry name" value="ABC_TRANSPORTER_2"/>
    <property type="match status" value="1"/>
</dbReference>
<proteinExistence type="inferred from homology"/>
<reference evidence="4 5" key="1">
    <citation type="submission" date="2019-06" db="EMBL/GenBank/DDBJ databases">
        <title>Whole genome shotgun sequence of Streptomyces cacaoi subsp. cacaoi NBRC 12748.</title>
        <authorList>
            <person name="Hosoyama A."/>
            <person name="Uohara A."/>
            <person name="Ohji S."/>
            <person name="Ichikawa N."/>
        </authorList>
    </citation>
    <scope>NUCLEOTIDE SEQUENCE [LARGE SCALE GENOMIC DNA]</scope>
    <source>
        <strain evidence="4 5">NBRC 12748</strain>
    </source>
</reference>
<feature type="domain" description="ABC transporter" evidence="3">
    <location>
        <begin position="6"/>
        <end position="235"/>
    </location>
</feature>
<comment type="caution">
    <text evidence="4">The sequence shown here is derived from an EMBL/GenBank/DDBJ whole genome shotgun (WGS) entry which is preliminary data.</text>
</comment>
<organism evidence="4 5">
    <name type="scientific">Streptomyces cacaoi</name>
    <dbReference type="NCBI Taxonomy" id="1898"/>
    <lineage>
        <taxon>Bacteria</taxon>
        <taxon>Bacillati</taxon>
        <taxon>Actinomycetota</taxon>
        <taxon>Actinomycetes</taxon>
        <taxon>Kitasatosporales</taxon>
        <taxon>Streptomycetaceae</taxon>
        <taxon>Streptomyces</taxon>
    </lineage>
</organism>
<dbReference type="GO" id="GO:0016887">
    <property type="term" value="F:ATP hydrolysis activity"/>
    <property type="evidence" value="ECO:0007669"/>
    <property type="project" value="InterPro"/>
</dbReference>
<dbReference type="PANTHER" id="PTHR43335:SF4">
    <property type="entry name" value="ABC TRANSPORTER, ATP-BINDING PROTEIN"/>
    <property type="match status" value="1"/>
</dbReference>
<dbReference type="InterPro" id="IPR003439">
    <property type="entry name" value="ABC_transporter-like_ATP-bd"/>
</dbReference>
<dbReference type="PANTHER" id="PTHR43335">
    <property type="entry name" value="ABC TRANSPORTER, ATP-BINDING PROTEIN"/>
    <property type="match status" value="1"/>
</dbReference>
<accession>A0A4Y3QW69</accession>
<evidence type="ECO:0000256" key="1">
    <source>
        <dbReference type="ARBA" id="ARBA00005417"/>
    </source>
</evidence>
<gene>
    <name evidence="4" type="ORF">SCA03_14680</name>
</gene>
<comment type="similarity">
    <text evidence="1">Belongs to the ABC transporter superfamily.</text>
</comment>